<feature type="chain" id="PRO_5004587158" evidence="1">
    <location>
        <begin position="24"/>
        <end position="69"/>
    </location>
</feature>
<name>T1E3I5_9DIPT</name>
<feature type="signal peptide" evidence="1">
    <location>
        <begin position="1"/>
        <end position="23"/>
    </location>
</feature>
<evidence type="ECO:0000313" key="2">
    <source>
        <dbReference type="EMBL" id="JAA94527.1"/>
    </source>
</evidence>
<reference evidence="2" key="1">
    <citation type="journal article" date="2013" name="BMC Genomics">
        <title>A deep insight into the sialotranscriptome of the mosquito, Psorophora albipes.</title>
        <authorList>
            <person name="Chagas A.C."/>
            <person name="Calvo E."/>
            <person name="Rios-Velasquez C.M."/>
            <person name="Pessoa F.A."/>
            <person name="Medeiros J.F."/>
            <person name="Ribeiro J.M."/>
        </authorList>
    </citation>
    <scope>NUCLEOTIDE SEQUENCE</scope>
</reference>
<keyword evidence="1" id="KW-0732">Signal</keyword>
<proteinExistence type="evidence at transcript level"/>
<organism evidence="2">
    <name type="scientific">Psorophora albipes</name>
    <dbReference type="NCBI Taxonomy" id="869069"/>
    <lineage>
        <taxon>Eukaryota</taxon>
        <taxon>Metazoa</taxon>
        <taxon>Ecdysozoa</taxon>
        <taxon>Arthropoda</taxon>
        <taxon>Hexapoda</taxon>
        <taxon>Insecta</taxon>
        <taxon>Pterygota</taxon>
        <taxon>Neoptera</taxon>
        <taxon>Endopterygota</taxon>
        <taxon>Diptera</taxon>
        <taxon>Nematocera</taxon>
        <taxon>Culicoidea</taxon>
        <taxon>Culicidae</taxon>
        <taxon>Culicinae</taxon>
        <taxon>Aedini</taxon>
        <taxon>Psorophora</taxon>
    </lineage>
</organism>
<dbReference type="EMBL" id="GALA01000325">
    <property type="protein sequence ID" value="JAA94527.1"/>
    <property type="molecule type" value="mRNA"/>
</dbReference>
<sequence length="69" mass="7783">MKYKIEAILFASLVLFYINASRAQTVDKAPIDIASSDDVTYDDDSTEGLETDYDVLITDSPQTEWDRTT</sequence>
<evidence type="ECO:0000256" key="1">
    <source>
        <dbReference type="SAM" id="SignalP"/>
    </source>
</evidence>
<dbReference type="AlphaFoldDB" id="T1E3I5"/>
<protein>
    <submittedName>
        <fullName evidence="2">Putative secreted protein</fullName>
    </submittedName>
</protein>
<accession>T1E3I5</accession>